<evidence type="ECO:0000313" key="7">
    <source>
        <dbReference type="EMBL" id="KAA9040656.1"/>
    </source>
</evidence>
<dbReference type="Proteomes" id="UP000326903">
    <property type="component" value="Unassembled WGS sequence"/>
</dbReference>
<accession>A0A5J5IIB3</accession>
<evidence type="ECO:0000256" key="1">
    <source>
        <dbReference type="ARBA" id="ARBA00004370"/>
    </source>
</evidence>
<evidence type="ECO:0000313" key="8">
    <source>
        <dbReference type="Proteomes" id="UP000326903"/>
    </source>
</evidence>
<evidence type="ECO:0000259" key="6">
    <source>
        <dbReference type="Pfam" id="PF01103"/>
    </source>
</evidence>
<dbReference type="Pfam" id="PF01103">
    <property type="entry name" value="Omp85"/>
    <property type="match status" value="1"/>
</dbReference>
<keyword evidence="2" id="KW-0812">Transmembrane</keyword>
<evidence type="ECO:0000256" key="3">
    <source>
        <dbReference type="ARBA" id="ARBA00022729"/>
    </source>
</evidence>
<keyword evidence="4" id="KW-0472">Membrane</keyword>
<feature type="domain" description="Bacterial surface antigen (D15)" evidence="6">
    <location>
        <begin position="405"/>
        <end position="735"/>
    </location>
</feature>
<dbReference type="PANTHER" id="PTHR12815">
    <property type="entry name" value="SORTING AND ASSEMBLY MACHINERY SAMM50 PROTEIN FAMILY MEMBER"/>
    <property type="match status" value="1"/>
</dbReference>
<keyword evidence="8" id="KW-1185">Reference proteome</keyword>
<dbReference type="AlphaFoldDB" id="A0A5J5IIB3"/>
<reference evidence="7 8" key="1">
    <citation type="submission" date="2019-09" db="EMBL/GenBank/DDBJ databases">
        <title>Draft genome sequence of Ginsengibacter sp. BR5-29.</title>
        <authorList>
            <person name="Im W.-T."/>
        </authorList>
    </citation>
    <scope>NUCLEOTIDE SEQUENCE [LARGE SCALE GENOMIC DNA]</scope>
    <source>
        <strain evidence="7 8">BR5-29</strain>
    </source>
</reference>
<dbReference type="PROSITE" id="PS51257">
    <property type="entry name" value="PROKAR_LIPOPROTEIN"/>
    <property type="match status" value="1"/>
</dbReference>
<dbReference type="InterPro" id="IPR000184">
    <property type="entry name" value="Bac_surfAg_D15"/>
</dbReference>
<evidence type="ECO:0000256" key="4">
    <source>
        <dbReference type="ARBA" id="ARBA00023136"/>
    </source>
</evidence>
<sequence>MINKRYQAILLIGMLFMGACNPTKLVPKGDALYTGATIKVDDSTLSKKEKNKIVDLTEHVPRPIPNSRFLGVPLKLLFYNLAGNPKKTKGFLRKFFRNIGEPPVLLSSVNVDYNSKVLQNYLENIGYFHAQASGDTIVKRKRAHATYTLTPGPVYTIQNVSFQTDSSSLGRTIQETRSTSLLKSGDHFNLEVIKNERDRIDAILKEQGYYYFSPELLIVNADSTIGNNKVNMYLQVKEKTPALARKPYIIDNVYIYPNYRLNAKSSDTSHLNESLYEGYYIVDPLKKFKPQLFPRIMMFDSGDVYSRTAHNLTLSRLINLDVFKFVKNRFEDSPNSQGDTGRLNTYYYLTPSPKKSLRAEISGNTKSNNYVGSLITVTYKNRNIFRGAEHLDLHANVGSEVQYSGYQSGYNTYRLGGGLTFTIPKFVVPFFKFNTTNAFVPSTKMDLSYDLLTRLKLYTLSSFTSQLGYSWKPNIKVQQDFNPFAINYVRAIKITQKYLDSIKSNPILKHAVDTQFVIGSNYSYTVDPLINNPYGSGFYFNGLADLSGNISGLLIKADPADGKKKLFGAPISQYIKTQLEGRYYYAFTPKIRLANRMIIGFGYPYGNSTELPFIKQFFIGGNNSVRAFRSRSVGPGTYRDPKADSLTFFPDESGDIKLEMNTELRYKINNILEGAFFVDAGNIWLYNKDIHRPGGEFTKDFLNQLAVGTGVGLRLNLTILLLRIDLATPLRDPWLPQGSRWVINKINFRNRDWRRKNLVLNLAIGYPF</sequence>
<evidence type="ECO:0000256" key="5">
    <source>
        <dbReference type="ARBA" id="ARBA00023237"/>
    </source>
</evidence>
<protein>
    <submittedName>
        <fullName evidence="7">BamA/TamA family outer membrane protein</fullName>
    </submittedName>
</protein>
<dbReference type="RefSeq" id="WP_150414362.1">
    <property type="nucleotide sequence ID" value="NZ_VYQF01000001.1"/>
</dbReference>
<keyword evidence="5" id="KW-0998">Cell outer membrane</keyword>
<dbReference type="GO" id="GO:0019867">
    <property type="term" value="C:outer membrane"/>
    <property type="evidence" value="ECO:0007669"/>
    <property type="project" value="InterPro"/>
</dbReference>
<comment type="subcellular location">
    <subcellularLocation>
        <location evidence="1">Membrane</location>
    </subcellularLocation>
</comment>
<dbReference type="Gene3D" id="2.40.160.50">
    <property type="entry name" value="membrane protein fhac: a member of the omp85/tpsb transporter family"/>
    <property type="match status" value="1"/>
</dbReference>
<name>A0A5J5IIB3_9BACT</name>
<dbReference type="EMBL" id="VYQF01000001">
    <property type="protein sequence ID" value="KAA9040656.1"/>
    <property type="molecule type" value="Genomic_DNA"/>
</dbReference>
<dbReference type="InterPro" id="IPR039910">
    <property type="entry name" value="D15-like"/>
</dbReference>
<organism evidence="7 8">
    <name type="scientific">Ginsengibacter hankyongi</name>
    <dbReference type="NCBI Taxonomy" id="2607284"/>
    <lineage>
        <taxon>Bacteria</taxon>
        <taxon>Pseudomonadati</taxon>
        <taxon>Bacteroidota</taxon>
        <taxon>Chitinophagia</taxon>
        <taxon>Chitinophagales</taxon>
        <taxon>Chitinophagaceae</taxon>
        <taxon>Ginsengibacter</taxon>
    </lineage>
</organism>
<comment type="caution">
    <text evidence="7">The sequence shown here is derived from an EMBL/GenBank/DDBJ whole genome shotgun (WGS) entry which is preliminary data.</text>
</comment>
<evidence type="ECO:0000256" key="2">
    <source>
        <dbReference type="ARBA" id="ARBA00022692"/>
    </source>
</evidence>
<dbReference type="PANTHER" id="PTHR12815:SF47">
    <property type="entry name" value="TRANSLOCATION AND ASSEMBLY MODULE SUBUNIT TAMA"/>
    <property type="match status" value="1"/>
</dbReference>
<dbReference type="Gene3D" id="3.10.20.310">
    <property type="entry name" value="membrane protein fhac"/>
    <property type="match status" value="1"/>
</dbReference>
<gene>
    <name evidence="7" type="ORF">FW778_01040</name>
</gene>
<keyword evidence="3" id="KW-0732">Signal</keyword>
<proteinExistence type="predicted"/>